<dbReference type="InterPro" id="IPR006483">
    <property type="entry name" value="CRISPR-assoc_Cas3_HD"/>
</dbReference>
<keyword evidence="7" id="KW-0347">Helicase</keyword>
<dbReference type="CDD" id="cd09641">
    <property type="entry name" value="Cas3''_I"/>
    <property type="match status" value="1"/>
</dbReference>
<comment type="similarity">
    <text evidence="1">In the N-terminal section; belongs to the CRISPR-associated nuclease Cas3-HD family.</text>
</comment>
<evidence type="ECO:0000256" key="9">
    <source>
        <dbReference type="ARBA" id="ARBA00023118"/>
    </source>
</evidence>
<evidence type="ECO:0000259" key="11">
    <source>
        <dbReference type="PROSITE" id="PS51643"/>
    </source>
</evidence>
<accession>A0ABT7AFR2</accession>
<evidence type="ECO:0000256" key="2">
    <source>
        <dbReference type="ARBA" id="ARBA00009046"/>
    </source>
</evidence>
<gene>
    <name evidence="12" type="primary">cas3</name>
    <name evidence="12" type="ORF">QNA08_08250</name>
</gene>
<evidence type="ECO:0000256" key="5">
    <source>
        <dbReference type="ARBA" id="ARBA00022741"/>
    </source>
</evidence>
<evidence type="ECO:0000256" key="1">
    <source>
        <dbReference type="ARBA" id="ARBA00006847"/>
    </source>
</evidence>
<evidence type="ECO:0000256" key="6">
    <source>
        <dbReference type="ARBA" id="ARBA00022801"/>
    </source>
</evidence>
<sequence length="778" mass="84772">MYYAHSTKDGRRCNWQPLREHLEETARRAAANGAAFGADKAARLAGLLHDIGKYTPDFLARLAGGRERVDHSTAGAALVLEMANGADRVIAELIAYAIAGHHAGLPDRRSKQKESFATLSDRLKNVSSTALDPVWREEIMPDANGLLPAFLWEPPPPTGATPAAQKAARARLAFQFAFLGRMLFSCLVDADFKDTEAFYSRIEGREVDRHWPALQTVLPDLLAAYERRMGALRNGDTPVNSLRSTVLDHVRERAGEAPGLFTLTVPTGGGKTLASLGFALDHARAHGHRRIIYAIPFTSIIDQTAAIFRDILGDEVVLEHHSAIDEGRAGRREPCAADGEAAGRDKLKLAMEDWAAPVVVTTNVQLFESLFAARPARCRKLHNIAGSIIILDEAQTLPRPLLAPAVAALRELAANYGCSIVLCTATQPALDAGNFPAGHPAGLPLAGRELAPEPQRLASRLKRVTLRFPGNMDDAALVAALAEERQGLVIVNSRKHALALYRAAQEAGLDGLVHLSTRQHAADRRATLAEVRQRLKDGRACRVIATSLVEAGVDLDFPRVWRAEAGLDQVAQAAGRCNREGRRPVEESVVTVFIAPDHPPPPEVKSLSGDFGRIAHKHRNDDLLSPAAMTDFFGEVYWRVGPEGVDREAILADFHMGPGAHGIETNFAYRSAAEKFRMIESGMEPVIVANTPDAKEIVDKLGIEAIPSGVLARKLQSYIVQVPPQSRAKLMAAGHVVFRAETFRGDQFAVLVRESLYRPDVGLLWEDADYLGLEQWMV</sequence>
<dbReference type="InterPro" id="IPR054712">
    <property type="entry name" value="Cas3-like_dom"/>
</dbReference>
<comment type="caution">
    <text evidence="12">The sequence shown here is derived from an EMBL/GenBank/DDBJ whole genome shotgun (WGS) entry which is preliminary data.</text>
</comment>
<dbReference type="EMBL" id="JASJEV010000004">
    <property type="protein sequence ID" value="MDJ1158222.1"/>
    <property type="molecule type" value="Genomic_DNA"/>
</dbReference>
<dbReference type="InterPro" id="IPR011545">
    <property type="entry name" value="DEAD/DEAH_box_helicase_dom"/>
</dbReference>
<dbReference type="Pfam" id="PF00270">
    <property type="entry name" value="DEAD"/>
    <property type="match status" value="1"/>
</dbReference>
<dbReference type="InterPro" id="IPR006674">
    <property type="entry name" value="HD_domain"/>
</dbReference>
<proteinExistence type="inferred from homology"/>
<dbReference type="InterPro" id="IPR014001">
    <property type="entry name" value="Helicase_ATP-bd"/>
</dbReference>
<keyword evidence="5" id="KW-0547">Nucleotide-binding</keyword>
<feature type="domain" description="Helicase ATP-binding" evidence="10">
    <location>
        <begin position="252"/>
        <end position="445"/>
    </location>
</feature>
<evidence type="ECO:0000256" key="4">
    <source>
        <dbReference type="ARBA" id="ARBA00022723"/>
    </source>
</evidence>
<dbReference type="PROSITE" id="PS51643">
    <property type="entry name" value="HD_CAS3"/>
    <property type="match status" value="1"/>
</dbReference>
<protein>
    <submittedName>
        <fullName evidence="12">CRISPR-associated helicase Cas3</fullName>
    </submittedName>
</protein>
<dbReference type="Gene3D" id="1.10.3210.30">
    <property type="match status" value="1"/>
</dbReference>
<evidence type="ECO:0000313" key="12">
    <source>
        <dbReference type="EMBL" id="MDJ1158222.1"/>
    </source>
</evidence>
<dbReference type="Pfam" id="PF22590">
    <property type="entry name" value="Cas3-like_C_2"/>
    <property type="match status" value="1"/>
</dbReference>
<keyword evidence="13" id="KW-1185">Reference proteome</keyword>
<dbReference type="NCBIfam" id="TIGR01596">
    <property type="entry name" value="cas3_HD"/>
    <property type="match status" value="1"/>
</dbReference>
<evidence type="ECO:0000313" key="13">
    <source>
        <dbReference type="Proteomes" id="UP001321492"/>
    </source>
</evidence>
<dbReference type="CDD" id="cd17930">
    <property type="entry name" value="DEXHc_cas3"/>
    <property type="match status" value="1"/>
</dbReference>
<keyword evidence="6" id="KW-0378">Hydrolase</keyword>
<dbReference type="SUPFAM" id="SSF52540">
    <property type="entry name" value="P-loop containing nucleoside triphosphate hydrolases"/>
    <property type="match status" value="1"/>
</dbReference>
<dbReference type="InterPro" id="IPR006474">
    <property type="entry name" value="Helicase_Cas3_CRISPR-ass_core"/>
</dbReference>
<dbReference type="NCBIfam" id="TIGR01587">
    <property type="entry name" value="cas3_core"/>
    <property type="match status" value="1"/>
</dbReference>
<dbReference type="PROSITE" id="PS51192">
    <property type="entry name" value="HELICASE_ATP_BIND_1"/>
    <property type="match status" value="1"/>
</dbReference>
<dbReference type="InterPro" id="IPR027417">
    <property type="entry name" value="P-loop_NTPase"/>
</dbReference>
<dbReference type="Pfam" id="PF01966">
    <property type="entry name" value="HD"/>
    <property type="match status" value="1"/>
</dbReference>
<evidence type="ECO:0000256" key="7">
    <source>
        <dbReference type="ARBA" id="ARBA00022806"/>
    </source>
</evidence>
<keyword evidence="9" id="KW-0051">Antiviral defense</keyword>
<dbReference type="Proteomes" id="UP001321492">
    <property type="component" value="Unassembled WGS sequence"/>
</dbReference>
<dbReference type="SUPFAM" id="SSF109604">
    <property type="entry name" value="HD-domain/PDEase-like"/>
    <property type="match status" value="1"/>
</dbReference>
<name>A0ABT7AFR2_9HYPH</name>
<reference evidence="12 13" key="1">
    <citation type="submission" date="2023-05" db="EMBL/GenBank/DDBJ databases">
        <title>Chelatococcus sp. nov., a moderately thermophilic bacterium isolated from hot spring microbial mat.</title>
        <authorList>
            <person name="Hu C.-J."/>
            <person name="Li W.-J."/>
        </authorList>
    </citation>
    <scope>NUCLEOTIDE SEQUENCE [LARGE SCALE GENOMIC DNA]</scope>
    <source>
        <strain evidence="12 13">SYSU G07232</strain>
    </source>
</reference>
<dbReference type="InterPro" id="IPR038257">
    <property type="entry name" value="CRISPR-assoc_Cas3_HD_sf"/>
</dbReference>
<comment type="similarity">
    <text evidence="2">In the central section; belongs to the CRISPR-associated helicase Cas3 family.</text>
</comment>
<evidence type="ECO:0000256" key="8">
    <source>
        <dbReference type="ARBA" id="ARBA00022840"/>
    </source>
</evidence>
<dbReference type="Gene3D" id="3.40.50.300">
    <property type="entry name" value="P-loop containing nucleotide triphosphate hydrolases"/>
    <property type="match status" value="2"/>
</dbReference>
<evidence type="ECO:0000259" key="10">
    <source>
        <dbReference type="PROSITE" id="PS51192"/>
    </source>
</evidence>
<keyword evidence="8" id="KW-0067">ATP-binding</keyword>
<evidence type="ECO:0000256" key="3">
    <source>
        <dbReference type="ARBA" id="ARBA00022722"/>
    </source>
</evidence>
<feature type="domain" description="HD Cas3-type" evidence="11">
    <location>
        <begin position="11"/>
        <end position="193"/>
    </location>
</feature>
<keyword evidence="3" id="KW-0540">Nuclease</keyword>
<organism evidence="12 13">
    <name type="scientific">Chelatococcus albus</name>
    <dbReference type="NCBI Taxonomy" id="3047466"/>
    <lineage>
        <taxon>Bacteria</taxon>
        <taxon>Pseudomonadati</taxon>
        <taxon>Pseudomonadota</taxon>
        <taxon>Alphaproteobacteria</taxon>
        <taxon>Hyphomicrobiales</taxon>
        <taxon>Chelatococcaceae</taxon>
        <taxon>Chelatococcus</taxon>
    </lineage>
</organism>
<keyword evidence="4" id="KW-0479">Metal-binding</keyword>